<organism evidence="1">
    <name type="scientific">marine metagenome</name>
    <dbReference type="NCBI Taxonomy" id="408172"/>
    <lineage>
        <taxon>unclassified sequences</taxon>
        <taxon>metagenomes</taxon>
        <taxon>ecological metagenomes</taxon>
    </lineage>
</organism>
<name>A0A382GNA4_9ZZZZ</name>
<dbReference type="EMBL" id="UINC01056395">
    <property type="protein sequence ID" value="SVB76372.1"/>
    <property type="molecule type" value="Genomic_DNA"/>
</dbReference>
<reference evidence="1" key="1">
    <citation type="submission" date="2018-05" db="EMBL/GenBank/DDBJ databases">
        <authorList>
            <person name="Lanie J.A."/>
            <person name="Ng W.-L."/>
            <person name="Kazmierczak K.M."/>
            <person name="Andrzejewski T.M."/>
            <person name="Davidsen T.M."/>
            <person name="Wayne K.J."/>
            <person name="Tettelin H."/>
            <person name="Glass J.I."/>
            <person name="Rusch D."/>
            <person name="Podicherti R."/>
            <person name="Tsui H.-C.T."/>
            <person name="Winkler M.E."/>
        </authorList>
    </citation>
    <scope>NUCLEOTIDE SEQUENCE</scope>
</reference>
<proteinExistence type="predicted"/>
<sequence length="185" mass="20562">MKGKLKTLGIIGAVALLISACSTTTHVVEREKDVVPNWYMNCKDTGTEGWFWWGEDYYYACGGSVSGFKEAAYDKATQIAKTKIADRINGLVNKRTTIEYNDAGSEDAMTSTTQSQLLIVNKITNTAVRHYSQTEGYLYKRNGVYHYFVMVKVEKSIIDSLVSEAKAKSAKVDTDSINDSAKQLN</sequence>
<evidence type="ECO:0000313" key="1">
    <source>
        <dbReference type="EMBL" id="SVB76372.1"/>
    </source>
</evidence>
<dbReference type="PROSITE" id="PS51257">
    <property type="entry name" value="PROKAR_LIPOPROTEIN"/>
    <property type="match status" value="1"/>
</dbReference>
<accession>A0A382GNA4</accession>
<protein>
    <recommendedName>
        <fullName evidence="2">LPP20 lipoprotein</fullName>
    </recommendedName>
</protein>
<gene>
    <name evidence="1" type="ORF">METZ01_LOCUS229226</name>
</gene>
<evidence type="ECO:0008006" key="2">
    <source>
        <dbReference type="Google" id="ProtNLM"/>
    </source>
</evidence>
<dbReference type="AlphaFoldDB" id="A0A382GNA4"/>